<dbReference type="GO" id="GO:0019752">
    <property type="term" value="P:carboxylic acid metabolic process"/>
    <property type="evidence" value="ECO:0007669"/>
    <property type="project" value="UniProtKB-ARBA"/>
</dbReference>
<evidence type="ECO:0000259" key="3">
    <source>
        <dbReference type="Pfam" id="PF01557"/>
    </source>
</evidence>
<evidence type="ECO:0000256" key="1">
    <source>
        <dbReference type="ARBA" id="ARBA00010211"/>
    </source>
</evidence>
<dbReference type="PANTHER" id="PTHR42796">
    <property type="entry name" value="FUMARYLACETOACETATE HYDROLASE DOMAIN-CONTAINING PROTEIN 2A-RELATED"/>
    <property type="match status" value="1"/>
</dbReference>
<protein>
    <submittedName>
        <fullName evidence="4">Fumarylacetoacetate hydrolase family protein</fullName>
    </submittedName>
</protein>
<reference evidence="4 5" key="1">
    <citation type="submission" date="2019-06" db="EMBL/GenBank/DDBJ databases">
        <title>Saccharibacillus brassicae sp. nov., an endophytic bacterium isolated from Chinese cabbage seeds (Brassica pekinensis).</title>
        <authorList>
            <person name="Jiang L."/>
            <person name="Lee J."/>
            <person name="Kim S.W."/>
        </authorList>
    </citation>
    <scope>NUCLEOTIDE SEQUENCE [LARGE SCALE GENOMIC DNA]</scope>
    <source>
        <strain evidence="5">KCTC 43072 / ATSA2</strain>
    </source>
</reference>
<dbReference type="RefSeq" id="WP_141450184.1">
    <property type="nucleotide sequence ID" value="NZ_CP041217.1"/>
</dbReference>
<dbReference type="OrthoDB" id="9805307at2"/>
<evidence type="ECO:0000313" key="5">
    <source>
        <dbReference type="Proteomes" id="UP000316968"/>
    </source>
</evidence>
<dbReference type="GO" id="GO:0016787">
    <property type="term" value="F:hydrolase activity"/>
    <property type="evidence" value="ECO:0007669"/>
    <property type="project" value="UniProtKB-KW"/>
</dbReference>
<accession>A0A4Y6V4X7</accession>
<dbReference type="InterPro" id="IPR011234">
    <property type="entry name" value="Fumarylacetoacetase-like_C"/>
</dbReference>
<dbReference type="FunFam" id="3.90.850.10:FF:000002">
    <property type="entry name" value="2-hydroxyhepta-2,4-diene-1,7-dioate isomerase"/>
    <property type="match status" value="1"/>
</dbReference>
<dbReference type="Proteomes" id="UP000316968">
    <property type="component" value="Chromosome"/>
</dbReference>
<sequence>MKFANIERGSLSEVALAEGGTVIPLRELAPWLEGWSVLPATTDELLRSPEQIAQIEAARARAIQAEARLGLDASVVRYLPAVLNPGKLICIGLNYRRHAEETNMPLPAEPVVFGKFSDSVTAHGTAVPYPVHTRQLDYEAELAIVIGRTASNVSEADALDYVFGYCCANDLSARDLQMRSGQWLLGKTGEGFAPLGPFIATADEIADPNRLRISARVNGVAVQQSNTSDMIFSCREIIAYLSRHFTLRPGDVILTGTPEGVILGKPEAERVWLKPGDEMTISIEGLGELTNIVGE</sequence>
<dbReference type="AlphaFoldDB" id="A0A4Y6V4X7"/>
<dbReference type="InterPro" id="IPR036663">
    <property type="entry name" value="Fumarylacetoacetase_C_sf"/>
</dbReference>
<evidence type="ECO:0000256" key="2">
    <source>
        <dbReference type="ARBA" id="ARBA00022723"/>
    </source>
</evidence>
<dbReference type="PANTHER" id="PTHR42796:SF4">
    <property type="entry name" value="FUMARYLACETOACETATE HYDROLASE DOMAIN-CONTAINING PROTEIN 2A"/>
    <property type="match status" value="1"/>
</dbReference>
<dbReference type="InterPro" id="IPR051121">
    <property type="entry name" value="FAH"/>
</dbReference>
<dbReference type="Pfam" id="PF01557">
    <property type="entry name" value="FAA_hydrolase"/>
    <property type="match status" value="1"/>
</dbReference>
<organism evidence="4 5">
    <name type="scientific">Saccharibacillus brassicae</name>
    <dbReference type="NCBI Taxonomy" id="2583377"/>
    <lineage>
        <taxon>Bacteria</taxon>
        <taxon>Bacillati</taxon>
        <taxon>Bacillota</taxon>
        <taxon>Bacilli</taxon>
        <taxon>Bacillales</taxon>
        <taxon>Paenibacillaceae</taxon>
        <taxon>Saccharibacillus</taxon>
    </lineage>
</organism>
<dbReference type="EMBL" id="CP041217">
    <property type="protein sequence ID" value="QDH23567.1"/>
    <property type="molecule type" value="Genomic_DNA"/>
</dbReference>
<gene>
    <name evidence="4" type="ORF">FFV09_23485</name>
</gene>
<comment type="similarity">
    <text evidence="1">Belongs to the FAH family.</text>
</comment>
<feature type="domain" description="Fumarylacetoacetase-like C-terminal" evidence="3">
    <location>
        <begin position="87"/>
        <end position="293"/>
    </location>
</feature>
<dbReference type="GO" id="GO:0016853">
    <property type="term" value="F:isomerase activity"/>
    <property type="evidence" value="ECO:0007669"/>
    <property type="project" value="UniProtKB-ARBA"/>
</dbReference>
<keyword evidence="5" id="KW-1185">Reference proteome</keyword>
<dbReference type="Gene3D" id="3.90.850.10">
    <property type="entry name" value="Fumarylacetoacetase-like, C-terminal domain"/>
    <property type="match status" value="1"/>
</dbReference>
<evidence type="ECO:0000313" key="4">
    <source>
        <dbReference type="EMBL" id="QDH23567.1"/>
    </source>
</evidence>
<name>A0A4Y6V4X7_SACBS</name>
<dbReference type="KEGG" id="saca:FFV09_23485"/>
<keyword evidence="4" id="KW-0378">Hydrolase</keyword>
<keyword evidence="2" id="KW-0479">Metal-binding</keyword>
<dbReference type="SUPFAM" id="SSF56529">
    <property type="entry name" value="FAH"/>
    <property type="match status" value="1"/>
</dbReference>
<dbReference type="GO" id="GO:0046872">
    <property type="term" value="F:metal ion binding"/>
    <property type="evidence" value="ECO:0007669"/>
    <property type="project" value="UniProtKB-KW"/>
</dbReference>
<proteinExistence type="inferred from homology"/>